<accession>A0A4S9B721</accession>
<dbReference type="GO" id="GO:0006310">
    <property type="term" value="P:DNA recombination"/>
    <property type="evidence" value="ECO:0007669"/>
    <property type="project" value="TreeGrafter"/>
</dbReference>
<dbReference type="EMBL" id="QZAR01000098">
    <property type="protein sequence ID" value="THW88631.1"/>
    <property type="molecule type" value="Genomic_DNA"/>
</dbReference>
<evidence type="ECO:0000256" key="1">
    <source>
        <dbReference type="SAM" id="MobiDB-lite"/>
    </source>
</evidence>
<feature type="compositionally biased region" description="Basic and acidic residues" evidence="1">
    <location>
        <begin position="199"/>
        <end position="209"/>
    </location>
</feature>
<evidence type="ECO:0000313" key="3">
    <source>
        <dbReference type="Proteomes" id="UP000304928"/>
    </source>
</evidence>
<dbReference type="Gene3D" id="6.10.140.1020">
    <property type="match status" value="1"/>
</dbReference>
<feature type="region of interest" description="Disordered" evidence="1">
    <location>
        <begin position="155"/>
        <end position="225"/>
    </location>
</feature>
<feature type="region of interest" description="Disordered" evidence="1">
    <location>
        <begin position="92"/>
        <end position="117"/>
    </location>
</feature>
<feature type="compositionally biased region" description="Low complexity" evidence="1">
    <location>
        <begin position="158"/>
        <end position="175"/>
    </location>
</feature>
<name>A0A4S9B721_AURPU</name>
<dbReference type="AlphaFoldDB" id="A0A4S9B721"/>
<proteinExistence type="predicted"/>
<feature type="compositionally biased region" description="Acidic residues" evidence="1">
    <location>
        <begin position="210"/>
        <end position="219"/>
    </location>
</feature>
<feature type="compositionally biased region" description="Polar residues" evidence="1">
    <location>
        <begin position="43"/>
        <end position="53"/>
    </location>
</feature>
<organism evidence="2 3">
    <name type="scientific">Aureobasidium pullulans</name>
    <name type="common">Black yeast</name>
    <name type="synonym">Pullularia pullulans</name>
    <dbReference type="NCBI Taxonomy" id="5580"/>
    <lineage>
        <taxon>Eukaryota</taxon>
        <taxon>Fungi</taxon>
        <taxon>Dikarya</taxon>
        <taxon>Ascomycota</taxon>
        <taxon>Pezizomycotina</taxon>
        <taxon>Dothideomycetes</taxon>
        <taxon>Dothideomycetidae</taxon>
        <taxon>Dothideales</taxon>
        <taxon>Saccotheciaceae</taxon>
        <taxon>Aureobasidium</taxon>
    </lineage>
</organism>
<evidence type="ECO:0000313" key="2">
    <source>
        <dbReference type="EMBL" id="THW88631.1"/>
    </source>
</evidence>
<protein>
    <submittedName>
        <fullName evidence="2">Uncharacterized protein</fullName>
    </submittedName>
</protein>
<comment type="caution">
    <text evidence="2">The sequence shown here is derived from an EMBL/GenBank/DDBJ whole genome shotgun (WGS) entry which is preliminary data.</text>
</comment>
<feature type="region of interest" description="Disordered" evidence="1">
    <location>
        <begin position="1"/>
        <end position="53"/>
    </location>
</feature>
<dbReference type="PANTHER" id="PTHR28527">
    <property type="entry name" value="MATING-TYPE SWITCHING PROTEIN SWI2-RELATED"/>
    <property type="match status" value="1"/>
</dbReference>
<sequence>MTGHKTTLMQRHKPTMSSPPQPKRRRIGIHKPFISPLKRADSSIATAENTPTPTRISNLRNETTSESLAIRHLESRIRELRAQNAILQQAVATSTSTSTHTTSATPTTQQPSRLETKWRRASQAAADTVFHDFSTRIRDNGGYTAFLRQQNTYQPFYSDQSNDNHNNNSDNQNTQGDEEDWRDEMGDVLTARGKKQRRRENEDKVKKQEEEEEEQEEQELGMGSMLQVLNIPFEVIGWDEKEQAWK</sequence>
<dbReference type="Proteomes" id="UP000304928">
    <property type="component" value="Unassembled WGS sequence"/>
</dbReference>
<feature type="compositionally biased region" description="Low complexity" evidence="1">
    <location>
        <begin position="92"/>
        <end position="112"/>
    </location>
</feature>
<reference evidence="2 3" key="1">
    <citation type="submission" date="2018-10" db="EMBL/GenBank/DDBJ databases">
        <title>Fifty Aureobasidium pullulans genomes reveal a recombining polyextremotolerant generalist.</title>
        <authorList>
            <person name="Gostincar C."/>
            <person name="Turk M."/>
            <person name="Zajc J."/>
            <person name="Gunde-Cimerman N."/>
        </authorList>
    </citation>
    <scope>NUCLEOTIDE SEQUENCE [LARGE SCALE GENOMIC DNA]</scope>
    <source>
        <strain evidence="2 3">EXF-10507</strain>
    </source>
</reference>
<gene>
    <name evidence="2" type="ORF">D6D15_05857</name>
</gene>
<dbReference type="PANTHER" id="PTHR28527:SF1">
    <property type="entry name" value="SWI5-DEPENDENT RECOMBINATION DNA REPAIR PROTEIN 1"/>
    <property type="match status" value="1"/>
</dbReference>